<feature type="compositionally biased region" description="Polar residues" evidence="6">
    <location>
        <begin position="311"/>
        <end position="323"/>
    </location>
</feature>
<evidence type="ECO:0000313" key="8">
    <source>
        <dbReference type="Proteomes" id="UP000813463"/>
    </source>
</evidence>
<sequence>MEETDVKDPNLKQSLESATSQISQLALSNSPTGVANLAAVFLFPLFINYFQMGVTGAATATVVSQYIGSFLMIWFLSKRVILLPPKFGDLKFGVYLKSGGFLIGRTVAVLITMTIGTSMAARQGPLAMAAHQICMQVWLAVSLLTDGLAASGQVYTPRNAPILVRKLMCVLEDLEDLSRLLIGLITFWFCHGSPILRRQGRSGRTRLAVRSEPTLPATKKRPASSTEAPKPKRHFFKKMGTVDAAAKPSVPKPSTPPAEGEEVPPQVDTKRDFSAGVVANEVAAEQAEAADATTSSKEDKGKGKEVEAPTDNASTSPAASPIG</sequence>
<evidence type="ECO:0008006" key="10">
    <source>
        <dbReference type="Google" id="ProtNLM"/>
    </source>
</evidence>
<proteinExistence type="inferred from homology"/>
<evidence type="ECO:0000256" key="3">
    <source>
        <dbReference type="ARBA" id="ARBA00022692"/>
    </source>
</evidence>
<keyword evidence="3 7" id="KW-0812">Transmembrane</keyword>
<reference evidence="9" key="2">
    <citation type="submission" date="2025-08" db="UniProtKB">
        <authorList>
            <consortium name="RefSeq"/>
        </authorList>
    </citation>
    <scope>IDENTIFICATION</scope>
    <source>
        <tissue evidence="9">Leaf</tissue>
    </source>
</reference>
<accession>A0ABM3RNY4</accession>
<feature type="transmembrane region" description="Helical" evidence="7">
    <location>
        <begin position="57"/>
        <end position="76"/>
    </location>
</feature>
<dbReference type="RefSeq" id="XP_056697318.1">
    <property type="nucleotide sequence ID" value="XM_056841340.1"/>
</dbReference>
<keyword evidence="5 7" id="KW-0472">Membrane</keyword>
<feature type="compositionally biased region" description="Low complexity" evidence="6">
    <location>
        <begin position="275"/>
        <end position="292"/>
    </location>
</feature>
<evidence type="ECO:0000256" key="7">
    <source>
        <dbReference type="SAM" id="Phobius"/>
    </source>
</evidence>
<name>A0ABM3RNY4_SPIOL</name>
<dbReference type="PANTHER" id="PTHR42893">
    <property type="entry name" value="PROTEIN DETOXIFICATION 44, CHLOROPLASTIC-RELATED"/>
    <property type="match status" value="1"/>
</dbReference>
<evidence type="ECO:0000256" key="6">
    <source>
        <dbReference type="SAM" id="MobiDB-lite"/>
    </source>
</evidence>
<feature type="transmembrane region" description="Helical" evidence="7">
    <location>
        <begin position="33"/>
        <end position="50"/>
    </location>
</feature>
<comment type="similarity">
    <text evidence="2">Belongs to the multi antimicrobial extrusion (MATE) (TC 2.A.66.1) family.</text>
</comment>
<keyword evidence="4 7" id="KW-1133">Transmembrane helix</keyword>
<evidence type="ECO:0000313" key="9">
    <source>
        <dbReference type="RefSeq" id="XP_056697318.1"/>
    </source>
</evidence>
<dbReference type="GeneID" id="130471297"/>
<feature type="region of interest" description="Disordered" evidence="6">
    <location>
        <begin position="201"/>
        <end position="323"/>
    </location>
</feature>
<evidence type="ECO:0000256" key="4">
    <source>
        <dbReference type="ARBA" id="ARBA00022989"/>
    </source>
</evidence>
<dbReference type="InterPro" id="IPR044644">
    <property type="entry name" value="DinF-like"/>
</dbReference>
<evidence type="ECO:0000256" key="2">
    <source>
        <dbReference type="ARBA" id="ARBA00010199"/>
    </source>
</evidence>
<keyword evidence="8" id="KW-1185">Reference proteome</keyword>
<protein>
    <recommendedName>
        <fullName evidence="10">Polysaccharide biosynthesis protein C-terminal domain-containing protein</fullName>
    </recommendedName>
</protein>
<comment type="subcellular location">
    <subcellularLocation>
        <location evidence="1">Membrane</location>
        <topology evidence="1">Multi-pass membrane protein</topology>
    </subcellularLocation>
</comment>
<dbReference type="PANTHER" id="PTHR42893:SF45">
    <property type="entry name" value="PROTEIN DETOXIFICATION 45, CHLOROPLASTIC"/>
    <property type="match status" value="1"/>
</dbReference>
<organism evidence="8 9">
    <name type="scientific">Spinacia oleracea</name>
    <name type="common">Spinach</name>
    <dbReference type="NCBI Taxonomy" id="3562"/>
    <lineage>
        <taxon>Eukaryota</taxon>
        <taxon>Viridiplantae</taxon>
        <taxon>Streptophyta</taxon>
        <taxon>Embryophyta</taxon>
        <taxon>Tracheophyta</taxon>
        <taxon>Spermatophyta</taxon>
        <taxon>Magnoliopsida</taxon>
        <taxon>eudicotyledons</taxon>
        <taxon>Gunneridae</taxon>
        <taxon>Pentapetalae</taxon>
        <taxon>Caryophyllales</taxon>
        <taxon>Chenopodiaceae</taxon>
        <taxon>Chenopodioideae</taxon>
        <taxon>Anserineae</taxon>
        <taxon>Spinacia</taxon>
    </lineage>
</organism>
<feature type="compositionally biased region" description="Basic and acidic residues" evidence="6">
    <location>
        <begin position="296"/>
        <end position="307"/>
    </location>
</feature>
<dbReference type="Proteomes" id="UP000813463">
    <property type="component" value="Chromosome 4"/>
</dbReference>
<evidence type="ECO:0000256" key="1">
    <source>
        <dbReference type="ARBA" id="ARBA00004141"/>
    </source>
</evidence>
<reference evidence="8" key="1">
    <citation type="journal article" date="2021" name="Nat. Commun.">
        <title>Genomic analyses provide insights into spinach domestication and the genetic basis of agronomic traits.</title>
        <authorList>
            <person name="Cai X."/>
            <person name="Sun X."/>
            <person name="Xu C."/>
            <person name="Sun H."/>
            <person name="Wang X."/>
            <person name="Ge C."/>
            <person name="Zhang Z."/>
            <person name="Wang Q."/>
            <person name="Fei Z."/>
            <person name="Jiao C."/>
            <person name="Wang Q."/>
        </authorList>
    </citation>
    <scope>NUCLEOTIDE SEQUENCE [LARGE SCALE GENOMIC DNA]</scope>
    <source>
        <strain evidence="8">cv. Varoflay</strain>
    </source>
</reference>
<gene>
    <name evidence="9" type="primary">LOC130471297</name>
</gene>
<evidence type="ECO:0000256" key="5">
    <source>
        <dbReference type="ARBA" id="ARBA00023136"/>
    </source>
</evidence>